<feature type="domain" description="FCP1 homology" evidence="2">
    <location>
        <begin position="41"/>
        <end position="227"/>
    </location>
</feature>
<accession>A0ABR2I7E4</accession>
<dbReference type="InterPro" id="IPR036412">
    <property type="entry name" value="HAD-like_sf"/>
</dbReference>
<keyword evidence="4" id="KW-1185">Reference proteome</keyword>
<organism evidence="3 4">
    <name type="scientific">Tritrichomonas musculus</name>
    <dbReference type="NCBI Taxonomy" id="1915356"/>
    <lineage>
        <taxon>Eukaryota</taxon>
        <taxon>Metamonada</taxon>
        <taxon>Parabasalia</taxon>
        <taxon>Tritrichomonadida</taxon>
        <taxon>Tritrichomonadidae</taxon>
        <taxon>Tritrichomonas</taxon>
    </lineage>
</organism>
<sequence>MADLITNTTSTSSNASAALAASSFARLASAIEQQQQAQQINFSQRTTILIDLDETLIHSSFEKPEFYSFSLSIPFNDNNYDIYVQVRPGAENFLRTLCGLCYNSNTSSDSSSTGFIFDVFIFTASMAEYAVPVMQRIAPWFPSCRVLTRQHCKCLQNQVSNTTIVVKDLTIFKDRSISKMILVDNAAESFLLQPQNGILVSTWIGDVTDTVLIQDGPGSLMHFLKVCAMSDDVRSVISQAFPDIQSRLQSLLQTN</sequence>
<comment type="caution">
    <text evidence="3">The sequence shown here is derived from an EMBL/GenBank/DDBJ whole genome shotgun (WGS) entry which is preliminary data.</text>
</comment>
<evidence type="ECO:0000313" key="3">
    <source>
        <dbReference type="EMBL" id="KAK8857845.1"/>
    </source>
</evidence>
<evidence type="ECO:0000313" key="4">
    <source>
        <dbReference type="Proteomes" id="UP001470230"/>
    </source>
</evidence>
<dbReference type="PANTHER" id="PTHR12210">
    <property type="entry name" value="DULLARD PROTEIN PHOSPHATASE"/>
    <property type="match status" value="1"/>
</dbReference>
<dbReference type="Gene3D" id="3.40.50.1000">
    <property type="entry name" value="HAD superfamily/HAD-like"/>
    <property type="match status" value="1"/>
</dbReference>
<keyword evidence="1" id="KW-0809">Transit peptide</keyword>
<comment type="function">
    <text evidence="1">Essential component of the TIM23 complex, a complex that mediates the translocation of transit peptide-containing proteins across the mitochondrial inner membrane.</text>
</comment>
<evidence type="ECO:0000259" key="2">
    <source>
        <dbReference type="PROSITE" id="PS50969"/>
    </source>
</evidence>
<proteinExistence type="inferred from homology"/>
<keyword evidence="1" id="KW-0811">Translocation</keyword>
<name>A0ABR2I7E4_9EUKA</name>
<comment type="subcellular location">
    <subcellularLocation>
        <location evidence="1">Mitochondrion inner membrane</location>
        <topology evidence="1">Single-pass membrane protein</topology>
    </subcellularLocation>
</comment>
<keyword evidence="1" id="KW-0813">Transport</keyword>
<dbReference type="InterPro" id="IPR050365">
    <property type="entry name" value="TIM50"/>
</dbReference>
<dbReference type="Pfam" id="PF03031">
    <property type="entry name" value="NIF"/>
    <property type="match status" value="1"/>
</dbReference>
<protein>
    <recommendedName>
        <fullName evidence="1">Mitochondrial import inner membrane translocase subunit TIM50</fullName>
    </recommendedName>
</protein>
<dbReference type="SUPFAM" id="SSF56784">
    <property type="entry name" value="HAD-like"/>
    <property type="match status" value="1"/>
</dbReference>
<keyword evidence="1" id="KW-0496">Mitochondrion</keyword>
<dbReference type="PROSITE" id="PS50969">
    <property type="entry name" value="FCP1"/>
    <property type="match status" value="1"/>
</dbReference>
<dbReference type="Proteomes" id="UP001470230">
    <property type="component" value="Unassembled WGS sequence"/>
</dbReference>
<dbReference type="SMART" id="SM00577">
    <property type="entry name" value="CPDc"/>
    <property type="match status" value="1"/>
</dbReference>
<dbReference type="InterPro" id="IPR004274">
    <property type="entry name" value="FCP1_dom"/>
</dbReference>
<dbReference type="CDD" id="cd07521">
    <property type="entry name" value="HAD_FCP1-like"/>
    <property type="match status" value="1"/>
</dbReference>
<dbReference type="EMBL" id="JAPFFF010000019">
    <property type="protein sequence ID" value="KAK8857845.1"/>
    <property type="molecule type" value="Genomic_DNA"/>
</dbReference>
<gene>
    <name evidence="3" type="ORF">M9Y10_012940</name>
</gene>
<reference evidence="3 4" key="1">
    <citation type="submission" date="2024-04" db="EMBL/GenBank/DDBJ databases">
        <title>Tritrichomonas musculus Genome.</title>
        <authorList>
            <person name="Alves-Ferreira E."/>
            <person name="Grigg M."/>
            <person name="Lorenzi H."/>
            <person name="Galac M."/>
        </authorList>
    </citation>
    <scope>NUCLEOTIDE SEQUENCE [LARGE SCALE GENOMIC DNA]</scope>
    <source>
        <strain evidence="3 4">EAF2021</strain>
    </source>
</reference>
<comment type="subunit">
    <text evidence="1">Component of the TIM23 complex.</text>
</comment>
<dbReference type="InterPro" id="IPR023214">
    <property type="entry name" value="HAD_sf"/>
</dbReference>
<keyword evidence="1" id="KW-0653">Protein transport</keyword>
<evidence type="ECO:0000256" key="1">
    <source>
        <dbReference type="RuleBase" id="RU365079"/>
    </source>
</evidence>
<comment type="similarity">
    <text evidence="1">Belongs to the TIM50 family.</text>
</comment>